<dbReference type="SUPFAM" id="SSF53448">
    <property type="entry name" value="Nucleotide-diphospho-sugar transferases"/>
    <property type="match status" value="1"/>
</dbReference>
<comment type="caution">
    <text evidence="6">The sequence shown here is derived from an EMBL/GenBank/DDBJ whole genome shotgun (WGS) entry which is preliminary data.</text>
</comment>
<keyword evidence="4" id="KW-1133">Transmembrane helix</keyword>
<keyword evidence="4" id="KW-0472">Membrane</keyword>
<dbReference type="InterPro" id="IPR029044">
    <property type="entry name" value="Nucleotide-diphossugar_trans"/>
</dbReference>
<dbReference type="PANTHER" id="PTHR43630:SF1">
    <property type="entry name" value="POLY-BETA-1,6-N-ACETYL-D-GLUCOSAMINE SYNTHASE"/>
    <property type="match status" value="1"/>
</dbReference>
<gene>
    <name evidence="6" type="ORF">ACFQ35_16245</name>
</gene>
<feature type="domain" description="Glycosyltransferase 2-like" evidence="5">
    <location>
        <begin position="4"/>
        <end position="160"/>
    </location>
</feature>
<comment type="similarity">
    <text evidence="1">Belongs to the glycosyltransferase 2 family.</text>
</comment>
<dbReference type="Proteomes" id="UP001597263">
    <property type="component" value="Unassembled WGS sequence"/>
</dbReference>
<evidence type="ECO:0000256" key="2">
    <source>
        <dbReference type="ARBA" id="ARBA00022676"/>
    </source>
</evidence>
<evidence type="ECO:0000313" key="6">
    <source>
        <dbReference type="EMBL" id="MFD1228693.1"/>
    </source>
</evidence>
<dbReference type="Pfam" id="PF00535">
    <property type="entry name" value="Glycos_transf_2"/>
    <property type="match status" value="1"/>
</dbReference>
<keyword evidence="3 6" id="KW-0808">Transferase</keyword>
<accession>A0ABW3V6Y2</accession>
<dbReference type="EC" id="2.4.-.-" evidence="6"/>
<dbReference type="PANTHER" id="PTHR43630">
    <property type="entry name" value="POLY-BETA-1,6-N-ACETYL-D-GLUCOSAMINE SYNTHASE"/>
    <property type="match status" value="1"/>
</dbReference>
<dbReference type="InterPro" id="IPR001173">
    <property type="entry name" value="Glyco_trans_2-like"/>
</dbReference>
<sequence length="335" mass="37763">MTVSIIIKALNEERRIAAAIESALAALPDGQGEVILADSGSTDRTIEIAKQYPVIIVQIEAPAKPSCGLGPQLGYQYSRYPYICLMDGDTELAPDFVIEAKTYLEANAKTAGVTGHVMERNHDNLEYVRRGLRKTAYKAVGVIDRINCGGLYRREAIESIGYLSDRNLHSYEEYDLGVRLRNQGWTLFRLDRRFVYHTGHNVNAYKLLIRRWKTKYIRGIGELLRSATGKPHFKMLFADLPELRLWMGVYGWIIMMLLMFVVLPHMGLAVLIDLFMIAVAIGLMSVKNRSLSVGLYSVVAWFLHAAALPLGFFASRKDPETFIESKVLQSKLETD</sequence>
<feature type="transmembrane region" description="Helical" evidence="4">
    <location>
        <begin position="293"/>
        <end position="314"/>
    </location>
</feature>
<evidence type="ECO:0000256" key="3">
    <source>
        <dbReference type="ARBA" id="ARBA00022679"/>
    </source>
</evidence>
<protein>
    <submittedName>
        <fullName evidence="6">Glycosyltransferase</fullName>
        <ecNumber evidence="6">2.4.-.-</ecNumber>
    </submittedName>
</protein>
<keyword evidence="2 6" id="KW-0328">Glycosyltransferase</keyword>
<organism evidence="6 7">
    <name type="scientific">Pseudochrobactrum kiredjianiae</name>
    <dbReference type="NCBI Taxonomy" id="386305"/>
    <lineage>
        <taxon>Bacteria</taxon>
        <taxon>Pseudomonadati</taxon>
        <taxon>Pseudomonadota</taxon>
        <taxon>Alphaproteobacteria</taxon>
        <taxon>Hyphomicrobiales</taxon>
        <taxon>Brucellaceae</taxon>
        <taxon>Pseudochrobactrum</taxon>
    </lineage>
</organism>
<name>A0ABW3V6Y2_9HYPH</name>
<evidence type="ECO:0000256" key="4">
    <source>
        <dbReference type="SAM" id="Phobius"/>
    </source>
</evidence>
<proteinExistence type="inferred from homology"/>
<evidence type="ECO:0000313" key="7">
    <source>
        <dbReference type="Proteomes" id="UP001597263"/>
    </source>
</evidence>
<evidence type="ECO:0000259" key="5">
    <source>
        <dbReference type="Pfam" id="PF00535"/>
    </source>
</evidence>
<keyword evidence="4" id="KW-0812">Transmembrane</keyword>
<dbReference type="RefSeq" id="WP_289385428.1">
    <property type="nucleotide sequence ID" value="NZ_JAUCBM010000001.1"/>
</dbReference>
<reference evidence="7" key="1">
    <citation type="journal article" date="2019" name="Int. J. Syst. Evol. Microbiol.">
        <title>The Global Catalogue of Microorganisms (GCM) 10K type strain sequencing project: providing services to taxonomists for standard genome sequencing and annotation.</title>
        <authorList>
            <consortium name="The Broad Institute Genomics Platform"/>
            <consortium name="The Broad Institute Genome Sequencing Center for Infectious Disease"/>
            <person name="Wu L."/>
            <person name="Ma J."/>
        </authorList>
    </citation>
    <scope>NUCLEOTIDE SEQUENCE [LARGE SCALE GENOMIC DNA]</scope>
    <source>
        <strain evidence="7">CCUG 49584</strain>
    </source>
</reference>
<dbReference type="Gene3D" id="3.90.550.10">
    <property type="entry name" value="Spore Coat Polysaccharide Biosynthesis Protein SpsA, Chain A"/>
    <property type="match status" value="1"/>
</dbReference>
<feature type="transmembrane region" description="Helical" evidence="4">
    <location>
        <begin position="243"/>
        <end position="262"/>
    </location>
</feature>
<dbReference type="EMBL" id="JBHTMA010000040">
    <property type="protein sequence ID" value="MFD1228693.1"/>
    <property type="molecule type" value="Genomic_DNA"/>
</dbReference>
<keyword evidence="7" id="KW-1185">Reference proteome</keyword>
<evidence type="ECO:0000256" key="1">
    <source>
        <dbReference type="ARBA" id="ARBA00006739"/>
    </source>
</evidence>
<dbReference type="GO" id="GO:0016757">
    <property type="term" value="F:glycosyltransferase activity"/>
    <property type="evidence" value="ECO:0007669"/>
    <property type="project" value="UniProtKB-KW"/>
</dbReference>